<keyword evidence="2" id="KW-1185">Reference proteome</keyword>
<name>A0ABX0H453_9BACT</name>
<accession>A0ABX0H453</accession>
<evidence type="ECO:0000313" key="2">
    <source>
        <dbReference type="Proteomes" id="UP000649799"/>
    </source>
</evidence>
<protein>
    <submittedName>
        <fullName evidence="1">Uncharacterized protein</fullName>
    </submittedName>
</protein>
<gene>
    <name evidence="1" type="ORF">G9Q97_07215</name>
</gene>
<evidence type="ECO:0000313" key="1">
    <source>
        <dbReference type="EMBL" id="NHE56601.1"/>
    </source>
</evidence>
<proteinExistence type="predicted"/>
<dbReference type="RefSeq" id="WP_166144678.1">
    <property type="nucleotide sequence ID" value="NZ_JAANYN010000002.1"/>
</dbReference>
<dbReference type="EMBL" id="JAANYN010000002">
    <property type="protein sequence ID" value="NHE56601.1"/>
    <property type="molecule type" value="Genomic_DNA"/>
</dbReference>
<organism evidence="1 2">
    <name type="scientific">Cyclobacterium plantarum</name>
    <dbReference type="NCBI Taxonomy" id="2716263"/>
    <lineage>
        <taxon>Bacteria</taxon>
        <taxon>Pseudomonadati</taxon>
        <taxon>Bacteroidota</taxon>
        <taxon>Cytophagia</taxon>
        <taxon>Cytophagales</taxon>
        <taxon>Cyclobacteriaceae</taxon>
        <taxon>Cyclobacterium</taxon>
    </lineage>
</organism>
<dbReference type="Proteomes" id="UP000649799">
    <property type="component" value="Unassembled WGS sequence"/>
</dbReference>
<sequence length="68" mass="7809">MSLLIFGSIAPGFTGSFYFEPEKLMEGYGFVSPNFTPYKKMGIISFWPEEFILNRYKSGRIQETSPMP</sequence>
<reference evidence="1 2" key="1">
    <citation type="submission" date="2020-03" db="EMBL/GenBank/DDBJ databases">
        <title>Cyclobacterium plantarum sp. nov., a marine bacterium isolated from a coastal-marine wetland.</title>
        <authorList>
            <person name="Sanchez-Porro C."/>
            <person name="Ventosa A."/>
            <person name="Amoozegar M."/>
        </authorList>
    </citation>
    <scope>NUCLEOTIDE SEQUENCE [LARGE SCALE GENOMIC DNA]</scope>
    <source>
        <strain evidence="1 2">GBPx2</strain>
    </source>
</reference>
<comment type="caution">
    <text evidence="1">The sequence shown here is derived from an EMBL/GenBank/DDBJ whole genome shotgun (WGS) entry which is preliminary data.</text>
</comment>